<name>A0ABT5G089_9ACTN</name>
<organism evidence="1 2">
    <name type="scientific">Streptomyces gilvifuscus</name>
    <dbReference type="NCBI Taxonomy" id="1550617"/>
    <lineage>
        <taxon>Bacteria</taxon>
        <taxon>Bacillati</taxon>
        <taxon>Actinomycetota</taxon>
        <taxon>Actinomycetes</taxon>
        <taxon>Kitasatosporales</taxon>
        <taxon>Streptomycetaceae</taxon>
        <taxon>Streptomyces</taxon>
    </lineage>
</organism>
<reference evidence="1 2" key="1">
    <citation type="journal article" date="2015" name="Int. J. Syst. Evol. Microbiol.">
        <title>Streptomyces gilvifuscus sp. nov., an actinomycete that produces antibacterial compounds isolated from soil.</title>
        <authorList>
            <person name="Nguyen T.M."/>
            <person name="Kim J."/>
        </authorList>
    </citation>
    <scope>NUCLEOTIDE SEQUENCE [LARGE SCALE GENOMIC DNA]</scope>
    <source>
        <strain evidence="1 2">T113</strain>
    </source>
</reference>
<protein>
    <submittedName>
        <fullName evidence="1">Uncharacterized protein</fullName>
    </submittedName>
</protein>
<dbReference type="RefSeq" id="WP_272176996.1">
    <property type="nucleotide sequence ID" value="NZ_JAQOSK010000011.1"/>
</dbReference>
<keyword evidence="2" id="KW-1185">Reference proteome</keyword>
<accession>A0ABT5G089</accession>
<dbReference type="Proteomes" id="UP001221328">
    <property type="component" value="Unassembled WGS sequence"/>
</dbReference>
<evidence type="ECO:0000313" key="1">
    <source>
        <dbReference type="EMBL" id="MDC2958082.1"/>
    </source>
</evidence>
<proteinExistence type="predicted"/>
<comment type="caution">
    <text evidence="1">The sequence shown here is derived from an EMBL/GenBank/DDBJ whole genome shotgun (WGS) entry which is preliminary data.</text>
</comment>
<sequence>MVQRTLAGKEPLLTVMSADVDDAAGVGAIWILWRPKSPRVREHIALLEWFGEQWRYVGGSSSCGGDPYDVDVLEVGNGGGVLSLTRSLDHFVGAA</sequence>
<evidence type="ECO:0000313" key="2">
    <source>
        <dbReference type="Proteomes" id="UP001221328"/>
    </source>
</evidence>
<dbReference type="EMBL" id="JAQOSK010000011">
    <property type="protein sequence ID" value="MDC2958082.1"/>
    <property type="molecule type" value="Genomic_DNA"/>
</dbReference>
<gene>
    <name evidence="1" type="ORF">PO587_26880</name>
</gene>